<evidence type="ECO:0000256" key="4">
    <source>
        <dbReference type="PROSITE-ProRule" id="PRU01331"/>
    </source>
</evidence>
<dbReference type="PROSITE" id="PS51987">
    <property type="entry name" value="GS_CATALYTIC"/>
    <property type="match status" value="1"/>
</dbReference>
<comment type="cofactor">
    <cofactor evidence="1">
        <name>Mg(2+)</name>
        <dbReference type="ChEBI" id="CHEBI:18420"/>
    </cofactor>
</comment>
<dbReference type="InterPro" id="IPR036651">
    <property type="entry name" value="Gln_synt_N_sf"/>
</dbReference>
<dbReference type="Proteomes" id="UP000051587">
    <property type="component" value="Unassembled WGS sequence"/>
</dbReference>
<dbReference type="InterPro" id="IPR008146">
    <property type="entry name" value="Gln_synth_cat_dom"/>
</dbReference>
<sequence length="472" mass="52650">MDLTHERPGLPGLRFPYGHGLIRRMTMNMKNWLRKHPEVRTIRVAAADLNGQPRGKRIPTRFADKVVEDGTRFPMSVLNLDIWGEDIEDSPLVFESGDRDGVLKPTERGFTPMPWLSSATALLPIWMFREDGRPYEADPRQALRAVLDRYKARGLTPVVAVELEFFLIDDSGRNLQIPISPRSGKRRKAAETLSIRALDSFDSFFTDLYDACEEMDIPADTAISEAGLGQFEINLMHCDDALRAADDAWLFKMLVKGLARSHGFAASFMAKPYEDYAGSGLHTHFSVLDQDGNNIFDDGGPKGTDTLRHAVAGCLNAMADSTLVFAPHWNSYDRMVPGAHAPTGISWAYENRTAAIRIPSGNHKARRIEHRLAGGDVNPYLMLAAILGAALTGIEDGIEPPDPITGNAYALDLPQVPNTWGAAIDAFEQSEIIKRIYSEELIRNFILTKRQELHYMAELTPTERVEIYLDTV</sequence>
<dbReference type="InterPro" id="IPR027303">
    <property type="entry name" value="Gln_synth_gly_rich_site"/>
</dbReference>
<dbReference type="GO" id="GO:0034024">
    <property type="term" value="F:glutamate-putrescine ligase activity"/>
    <property type="evidence" value="ECO:0007669"/>
    <property type="project" value="UniProtKB-EC"/>
</dbReference>
<dbReference type="STRING" id="53501.SAMN04488043_10194"/>
<dbReference type="SUPFAM" id="SSF54368">
    <property type="entry name" value="Glutamine synthetase, N-terminal domain"/>
    <property type="match status" value="1"/>
</dbReference>
<keyword evidence="2 7" id="KW-0436">Ligase</keyword>
<evidence type="ECO:0000256" key="2">
    <source>
        <dbReference type="ARBA" id="ARBA00022598"/>
    </source>
</evidence>
<dbReference type="EC" id="6.3.1.11" evidence="7"/>
<keyword evidence="8" id="KW-1185">Reference proteome</keyword>
<name>A0A0P1FIB3_THAGE</name>
<reference evidence="7 8" key="1">
    <citation type="submission" date="2015-09" db="EMBL/GenBank/DDBJ databases">
        <authorList>
            <consortium name="Swine Surveillance"/>
        </authorList>
    </citation>
    <scope>NUCLEOTIDE SEQUENCE [LARGE SCALE GENOMIC DNA]</scope>
    <source>
        <strain evidence="7 8">CECT 4357</strain>
    </source>
</reference>
<dbReference type="InterPro" id="IPR014746">
    <property type="entry name" value="Gln_synth/guanido_kin_cat_dom"/>
</dbReference>
<dbReference type="GO" id="GO:0004356">
    <property type="term" value="F:glutamine synthetase activity"/>
    <property type="evidence" value="ECO:0007669"/>
    <property type="project" value="InterPro"/>
</dbReference>
<evidence type="ECO:0000259" key="6">
    <source>
        <dbReference type="PROSITE" id="PS51987"/>
    </source>
</evidence>
<keyword evidence="3" id="KW-0460">Magnesium</keyword>
<dbReference type="PROSITE" id="PS00181">
    <property type="entry name" value="GLNA_ATP"/>
    <property type="match status" value="1"/>
</dbReference>
<dbReference type="PANTHER" id="PTHR43785:SF12">
    <property type="entry name" value="TYPE-1 GLUTAMINE SYNTHETASE 2"/>
    <property type="match status" value="1"/>
</dbReference>
<evidence type="ECO:0000313" key="7">
    <source>
        <dbReference type="EMBL" id="CUH67713.1"/>
    </source>
</evidence>
<evidence type="ECO:0000313" key="8">
    <source>
        <dbReference type="Proteomes" id="UP000051587"/>
    </source>
</evidence>
<dbReference type="Pfam" id="PF00120">
    <property type="entry name" value="Gln-synt_C"/>
    <property type="match status" value="1"/>
</dbReference>
<dbReference type="GO" id="GO:0006598">
    <property type="term" value="P:polyamine catabolic process"/>
    <property type="evidence" value="ECO:0007669"/>
    <property type="project" value="TreeGrafter"/>
</dbReference>
<evidence type="ECO:0000256" key="5">
    <source>
        <dbReference type="RuleBase" id="RU000384"/>
    </source>
</evidence>
<protein>
    <submittedName>
        <fullName evidence="7">Gamma-glutamylputrescine synthetase PuuA</fullName>
        <ecNumber evidence="7">6.3.1.11</ecNumber>
    </submittedName>
</protein>
<dbReference type="PANTHER" id="PTHR43785">
    <property type="entry name" value="GAMMA-GLUTAMYLPUTRESCINE SYNTHETASE"/>
    <property type="match status" value="1"/>
</dbReference>
<evidence type="ECO:0000256" key="3">
    <source>
        <dbReference type="ARBA" id="ARBA00022842"/>
    </source>
</evidence>
<dbReference type="SUPFAM" id="SSF55931">
    <property type="entry name" value="Glutamine synthetase/guanido kinase"/>
    <property type="match status" value="1"/>
</dbReference>
<dbReference type="AlphaFoldDB" id="A0A0P1FIB3"/>
<gene>
    <name evidence="7" type="primary">puuA_2</name>
    <name evidence="7" type="ORF">TG4357_03166</name>
</gene>
<comment type="similarity">
    <text evidence="4 5">Belongs to the glutamine synthetase family.</text>
</comment>
<organism evidence="7 8">
    <name type="scientific">Thalassovita gelatinovora</name>
    <name type="common">Thalassobius gelatinovorus</name>
    <dbReference type="NCBI Taxonomy" id="53501"/>
    <lineage>
        <taxon>Bacteria</taxon>
        <taxon>Pseudomonadati</taxon>
        <taxon>Pseudomonadota</taxon>
        <taxon>Alphaproteobacteria</taxon>
        <taxon>Rhodobacterales</taxon>
        <taxon>Roseobacteraceae</taxon>
        <taxon>Thalassovita</taxon>
    </lineage>
</organism>
<dbReference type="Gene3D" id="3.30.590.10">
    <property type="entry name" value="Glutamine synthetase/guanido kinase, catalytic domain"/>
    <property type="match status" value="1"/>
</dbReference>
<dbReference type="Gene3D" id="3.10.20.70">
    <property type="entry name" value="Glutamine synthetase, N-terminal domain"/>
    <property type="match status" value="1"/>
</dbReference>
<proteinExistence type="inferred from homology"/>
<dbReference type="EMBL" id="CYSA01000026">
    <property type="protein sequence ID" value="CUH67713.1"/>
    <property type="molecule type" value="Genomic_DNA"/>
</dbReference>
<dbReference type="SMART" id="SM01230">
    <property type="entry name" value="Gln-synt_C"/>
    <property type="match status" value="1"/>
</dbReference>
<evidence type="ECO:0000256" key="1">
    <source>
        <dbReference type="ARBA" id="ARBA00001946"/>
    </source>
</evidence>
<accession>A0A0P1FIB3</accession>
<feature type="domain" description="GS catalytic" evidence="6">
    <location>
        <begin position="139"/>
        <end position="472"/>
    </location>
</feature>
<dbReference type="GO" id="GO:0006542">
    <property type="term" value="P:glutamine biosynthetic process"/>
    <property type="evidence" value="ECO:0007669"/>
    <property type="project" value="InterPro"/>
</dbReference>